<feature type="compositionally biased region" description="Basic and acidic residues" evidence="1">
    <location>
        <begin position="38"/>
        <end position="49"/>
    </location>
</feature>
<keyword evidence="3" id="KW-1185">Reference proteome</keyword>
<evidence type="ECO:0000313" key="3">
    <source>
        <dbReference type="Proteomes" id="UP000729402"/>
    </source>
</evidence>
<dbReference type="Proteomes" id="UP000729402">
    <property type="component" value="Unassembled WGS sequence"/>
</dbReference>
<dbReference type="AlphaFoldDB" id="A0A8J5T707"/>
<organism evidence="2 3">
    <name type="scientific">Zizania palustris</name>
    <name type="common">Northern wild rice</name>
    <dbReference type="NCBI Taxonomy" id="103762"/>
    <lineage>
        <taxon>Eukaryota</taxon>
        <taxon>Viridiplantae</taxon>
        <taxon>Streptophyta</taxon>
        <taxon>Embryophyta</taxon>
        <taxon>Tracheophyta</taxon>
        <taxon>Spermatophyta</taxon>
        <taxon>Magnoliopsida</taxon>
        <taxon>Liliopsida</taxon>
        <taxon>Poales</taxon>
        <taxon>Poaceae</taxon>
        <taxon>BOP clade</taxon>
        <taxon>Oryzoideae</taxon>
        <taxon>Oryzeae</taxon>
        <taxon>Zizaniinae</taxon>
        <taxon>Zizania</taxon>
    </lineage>
</organism>
<evidence type="ECO:0000256" key="1">
    <source>
        <dbReference type="SAM" id="MobiDB-lite"/>
    </source>
</evidence>
<dbReference type="OrthoDB" id="118550at2759"/>
<protein>
    <submittedName>
        <fullName evidence="2">Uncharacterized protein</fullName>
    </submittedName>
</protein>
<evidence type="ECO:0000313" key="2">
    <source>
        <dbReference type="EMBL" id="KAG8070779.1"/>
    </source>
</evidence>
<feature type="region of interest" description="Disordered" evidence="1">
    <location>
        <begin position="1"/>
        <end position="80"/>
    </location>
</feature>
<reference evidence="2" key="1">
    <citation type="journal article" date="2021" name="bioRxiv">
        <title>Whole Genome Assembly and Annotation of Northern Wild Rice, Zizania palustris L., Supports a Whole Genome Duplication in the Zizania Genus.</title>
        <authorList>
            <person name="Haas M."/>
            <person name="Kono T."/>
            <person name="Macchietto M."/>
            <person name="Millas R."/>
            <person name="McGilp L."/>
            <person name="Shao M."/>
            <person name="Duquette J."/>
            <person name="Hirsch C.N."/>
            <person name="Kimball J."/>
        </authorList>
    </citation>
    <scope>NUCLEOTIDE SEQUENCE</scope>
    <source>
        <tissue evidence="2">Fresh leaf tissue</tissue>
    </source>
</reference>
<proteinExistence type="predicted"/>
<gene>
    <name evidence="2" type="ORF">GUJ93_ZPchr0006g43087</name>
</gene>
<name>A0A8J5T707_ZIZPA</name>
<dbReference type="EMBL" id="JAAALK010000283">
    <property type="protein sequence ID" value="KAG8070779.1"/>
    <property type="molecule type" value="Genomic_DNA"/>
</dbReference>
<sequence>MTESQNLGGEPLGKRISDATSVRPLFPKALRRMPPPIKPDDDQCVDHGEGAAPPAAAEPEPESGLMWTPSSNGGAAPTAAAEPEMELMWTRRHDKLLELLLWRWRMRPPWDRVAAHLGDKTPFQAFLRYLLMDIEVRIAMEAPEVETSSEWDLQETAALPSPTSEQPAPLTVTRAKDIHMQTHMMIDAQDADIQAPMVFEAENIYTPTSIVIEAEGVDTPTSMAIGAENADMQTLMVFGAEEDVDMSASMVIGAEDTDMQALMAIKGEDVDMQAHMAIGAEDVDMQALMAIKVEDVDETSNEKKCGGARKKPEI</sequence>
<accession>A0A8J5T707</accession>
<reference evidence="2" key="2">
    <citation type="submission" date="2021-02" db="EMBL/GenBank/DDBJ databases">
        <authorList>
            <person name="Kimball J.A."/>
            <person name="Haas M.W."/>
            <person name="Macchietto M."/>
            <person name="Kono T."/>
            <person name="Duquette J."/>
            <person name="Shao M."/>
        </authorList>
    </citation>
    <scope>NUCLEOTIDE SEQUENCE</scope>
    <source>
        <tissue evidence="2">Fresh leaf tissue</tissue>
    </source>
</reference>
<comment type="caution">
    <text evidence="2">The sequence shown here is derived from an EMBL/GenBank/DDBJ whole genome shotgun (WGS) entry which is preliminary data.</text>
</comment>